<dbReference type="InterPro" id="IPR035901">
    <property type="entry name" value="GIY-YIG_endonuc_sf"/>
</dbReference>
<name>A0A974HRX7_XENLA</name>
<dbReference type="Gene3D" id="3.40.1440.10">
    <property type="entry name" value="GIY-YIG endonuclease"/>
    <property type="match status" value="1"/>
</dbReference>
<evidence type="ECO:0000313" key="2">
    <source>
        <dbReference type="Proteomes" id="UP000694892"/>
    </source>
</evidence>
<gene>
    <name evidence="1" type="ORF">XELAEV_18021543mg</name>
</gene>
<protein>
    <recommendedName>
        <fullName evidence="3">GIY-YIG domain-containing protein</fullName>
    </recommendedName>
</protein>
<dbReference type="AlphaFoldDB" id="A0A974HRX7"/>
<organism evidence="1 2">
    <name type="scientific">Xenopus laevis</name>
    <name type="common">African clawed frog</name>
    <dbReference type="NCBI Taxonomy" id="8355"/>
    <lineage>
        <taxon>Eukaryota</taxon>
        <taxon>Metazoa</taxon>
        <taxon>Chordata</taxon>
        <taxon>Craniata</taxon>
        <taxon>Vertebrata</taxon>
        <taxon>Euteleostomi</taxon>
        <taxon>Amphibia</taxon>
        <taxon>Batrachia</taxon>
        <taxon>Anura</taxon>
        <taxon>Pipoidea</taxon>
        <taxon>Pipidae</taxon>
        <taxon>Xenopodinae</taxon>
        <taxon>Xenopus</taxon>
        <taxon>Xenopus</taxon>
    </lineage>
</organism>
<sequence>MLVPSCLPFKEQKKTLDPFKTGITNGFFPCKTCKGCKTSKVTTFKSNVTNVEFAIKDIITCNSNNVIYMLQCPCNLQYVGRTNRKLKIRIGEHMNNIKKGLMTHSVSAHFKTHHNSDPSLLQFTGIILKKIHWRGSNIVNVISREETLWIHKLKTLAPHGLNIDIDLKCFLKESFY</sequence>
<proteinExistence type="predicted"/>
<reference evidence="2" key="1">
    <citation type="journal article" date="2016" name="Nature">
        <title>Genome evolution in the allotetraploid frog Xenopus laevis.</title>
        <authorList>
            <person name="Session A.M."/>
            <person name="Uno Y."/>
            <person name="Kwon T."/>
            <person name="Chapman J.A."/>
            <person name="Toyoda A."/>
            <person name="Takahashi S."/>
            <person name="Fukui A."/>
            <person name="Hikosaka A."/>
            <person name="Suzuki A."/>
            <person name="Kondo M."/>
            <person name="van Heeringen S.J."/>
            <person name="Quigley I."/>
            <person name="Heinz S."/>
            <person name="Ogino H."/>
            <person name="Ochi H."/>
            <person name="Hellsten U."/>
            <person name="Lyons J.B."/>
            <person name="Simakov O."/>
            <person name="Putnam N."/>
            <person name="Stites J."/>
            <person name="Kuroki Y."/>
            <person name="Tanaka T."/>
            <person name="Michiue T."/>
            <person name="Watanabe M."/>
            <person name="Bogdanovic O."/>
            <person name="Lister R."/>
            <person name="Georgiou G."/>
            <person name="Paranjpe S.S."/>
            <person name="van Kruijsbergen I."/>
            <person name="Shu S."/>
            <person name="Carlson J."/>
            <person name="Kinoshita T."/>
            <person name="Ohta Y."/>
            <person name="Mawaribuchi S."/>
            <person name="Jenkins J."/>
            <person name="Grimwood J."/>
            <person name="Schmutz J."/>
            <person name="Mitros T."/>
            <person name="Mozaffari S.V."/>
            <person name="Suzuki Y."/>
            <person name="Haramoto Y."/>
            <person name="Yamamoto T.S."/>
            <person name="Takagi C."/>
            <person name="Heald R."/>
            <person name="Miller K."/>
            <person name="Haudenschild C."/>
            <person name="Kitzman J."/>
            <person name="Nakayama T."/>
            <person name="Izutsu Y."/>
            <person name="Robert J."/>
            <person name="Fortriede J."/>
            <person name="Burns K."/>
            <person name="Lotay V."/>
            <person name="Karimi K."/>
            <person name="Yasuoka Y."/>
            <person name="Dichmann D.S."/>
            <person name="Flajnik M.F."/>
            <person name="Houston D.W."/>
            <person name="Shendure J."/>
            <person name="DuPasquier L."/>
            <person name="Vize P.D."/>
            <person name="Zorn A.M."/>
            <person name="Ito M."/>
            <person name="Marcotte E.M."/>
            <person name="Wallingford J.B."/>
            <person name="Ito Y."/>
            <person name="Asashima M."/>
            <person name="Ueno N."/>
            <person name="Matsuda Y."/>
            <person name="Veenstra G.J."/>
            <person name="Fujiyama A."/>
            <person name="Harland R.M."/>
            <person name="Taira M."/>
            <person name="Rokhsar D.S."/>
        </authorList>
    </citation>
    <scope>NUCLEOTIDE SEQUENCE [LARGE SCALE GENOMIC DNA]</scope>
    <source>
        <strain evidence="2">J</strain>
    </source>
</reference>
<accession>A0A974HRX7</accession>
<evidence type="ECO:0008006" key="3">
    <source>
        <dbReference type="Google" id="ProtNLM"/>
    </source>
</evidence>
<dbReference type="CDD" id="cd10442">
    <property type="entry name" value="GIY-YIG_PLEs"/>
    <property type="match status" value="1"/>
</dbReference>
<dbReference type="EMBL" id="CM004471">
    <property type="protein sequence ID" value="OCT87843.1"/>
    <property type="molecule type" value="Genomic_DNA"/>
</dbReference>
<dbReference type="Proteomes" id="UP000694892">
    <property type="component" value="Chromosome 3S"/>
</dbReference>
<evidence type="ECO:0000313" key="1">
    <source>
        <dbReference type="EMBL" id="OCT87843.1"/>
    </source>
</evidence>